<dbReference type="STRING" id="1469144.LI90_3340"/>
<sequence length="407" mass="44796">MTETNGVGAQVRRLRQNRGLSQEELAEKAGVNLKTLCGVERDETSPRLDTLHKLARALGVRTAELLQPGSTADLEDRDAEDMMLIGIRSVLMPARGTTYEDVDPPSLDELTRQAVGLRQMHDDGRNTSLVQVAPGIIRSARAAVRQYQGQDRDKALEVLAVAYRESAHALAQLGREDLAGHALTLAADAAEESGNVLLAGHCVYSTAWVYLRQRRLEDAVRHCVTAADEIEPRSMRRTSTLHLATWGNLLLMASAAAVRNNQPETARELLRAASAAAELQDNDPPEESRLFSLSLVPAKVRMMAVEHAVIAFRPGEALQLRRTIPEDAPGVGVIARSRFLLDVANAYYMQGRPGHAVTVLSKLKRTRPGWLKHQRYAKDLTRQIVEARARRLPNDLVDLAEFLGVAV</sequence>
<dbReference type="Gene3D" id="1.10.260.40">
    <property type="entry name" value="lambda repressor-like DNA-binding domains"/>
    <property type="match status" value="1"/>
</dbReference>
<dbReference type="GO" id="GO:0005829">
    <property type="term" value="C:cytosol"/>
    <property type="evidence" value="ECO:0007669"/>
    <property type="project" value="TreeGrafter"/>
</dbReference>
<feature type="domain" description="HTH cro/C1-type" evidence="4">
    <location>
        <begin position="11"/>
        <end position="65"/>
    </location>
</feature>
<dbReference type="PANTHER" id="PTHR46797:SF23">
    <property type="entry name" value="HTH-TYPE TRANSCRIPTIONAL REGULATOR SUTR"/>
    <property type="match status" value="1"/>
</dbReference>
<dbReference type="CDD" id="cd00093">
    <property type="entry name" value="HTH_XRE"/>
    <property type="match status" value="1"/>
</dbReference>
<evidence type="ECO:0000256" key="1">
    <source>
        <dbReference type="ARBA" id="ARBA00023015"/>
    </source>
</evidence>
<proteinExistence type="predicted"/>
<evidence type="ECO:0000313" key="5">
    <source>
        <dbReference type="EMBL" id="KWX02297.1"/>
    </source>
</evidence>
<dbReference type="InterPro" id="IPR001387">
    <property type="entry name" value="Cro/C1-type_HTH"/>
</dbReference>
<dbReference type="InterPro" id="IPR011990">
    <property type="entry name" value="TPR-like_helical_dom_sf"/>
</dbReference>
<dbReference type="PROSITE" id="PS50943">
    <property type="entry name" value="HTH_CROC1"/>
    <property type="match status" value="1"/>
</dbReference>
<evidence type="ECO:0000259" key="4">
    <source>
        <dbReference type="PROSITE" id="PS50943"/>
    </source>
</evidence>
<keyword evidence="1" id="KW-0805">Transcription regulation</keyword>
<dbReference type="RefSeq" id="WP_066889220.1">
    <property type="nucleotide sequence ID" value="NZ_LAXD01000001.1"/>
</dbReference>
<protein>
    <submittedName>
        <fullName evidence="5">Putative transcriptional regulator</fullName>
    </submittedName>
</protein>
<dbReference type="Proteomes" id="UP000070188">
    <property type="component" value="Unassembled WGS sequence"/>
</dbReference>
<dbReference type="GO" id="GO:0003700">
    <property type="term" value="F:DNA-binding transcription factor activity"/>
    <property type="evidence" value="ECO:0007669"/>
    <property type="project" value="TreeGrafter"/>
</dbReference>
<name>A0A132MWU8_9ACTN</name>
<keyword evidence="2" id="KW-0238">DNA-binding</keyword>
<evidence type="ECO:0000256" key="2">
    <source>
        <dbReference type="ARBA" id="ARBA00023125"/>
    </source>
</evidence>
<dbReference type="PATRIC" id="fig|1469144.10.peg.3591"/>
<dbReference type="PANTHER" id="PTHR46797">
    <property type="entry name" value="HTH-TYPE TRANSCRIPTIONAL REGULATOR"/>
    <property type="match status" value="1"/>
</dbReference>
<dbReference type="Pfam" id="PF01381">
    <property type="entry name" value="HTH_3"/>
    <property type="match status" value="1"/>
</dbReference>
<gene>
    <name evidence="5" type="ORF">LI90_3340</name>
</gene>
<dbReference type="InterPro" id="IPR050807">
    <property type="entry name" value="TransReg_Diox_bact_type"/>
</dbReference>
<dbReference type="SMART" id="SM00530">
    <property type="entry name" value="HTH_XRE"/>
    <property type="match status" value="1"/>
</dbReference>
<dbReference type="InterPro" id="IPR010982">
    <property type="entry name" value="Lambda_DNA-bd_dom_sf"/>
</dbReference>
<evidence type="ECO:0000256" key="3">
    <source>
        <dbReference type="ARBA" id="ARBA00023163"/>
    </source>
</evidence>
<dbReference type="GO" id="GO:0003677">
    <property type="term" value="F:DNA binding"/>
    <property type="evidence" value="ECO:0007669"/>
    <property type="project" value="UniProtKB-KW"/>
</dbReference>
<accession>A0A132MWU8</accession>
<dbReference type="SUPFAM" id="SSF47413">
    <property type="entry name" value="lambda repressor-like DNA-binding domains"/>
    <property type="match status" value="1"/>
</dbReference>
<comment type="caution">
    <text evidence="5">The sequence shown here is derived from an EMBL/GenBank/DDBJ whole genome shotgun (WGS) entry which is preliminary data.</text>
</comment>
<dbReference type="SUPFAM" id="SSF48452">
    <property type="entry name" value="TPR-like"/>
    <property type="match status" value="1"/>
</dbReference>
<organism evidence="5 6">
    <name type="scientific">Carbonactinospora thermoautotrophica</name>
    <dbReference type="NCBI Taxonomy" id="1469144"/>
    <lineage>
        <taxon>Bacteria</taxon>
        <taxon>Bacillati</taxon>
        <taxon>Actinomycetota</taxon>
        <taxon>Actinomycetes</taxon>
        <taxon>Kitasatosporales</taxon>
        <taxon>Carbonactinosporaceae</taxon>
        <taxon>Carbonactinospora</taxon>
    </lineage>
</organism>
<dbReference type="EMBL" id="LAXD01000001">
    <property type="protein sequence ID" value="KWX02297.1"/>
    <property type="molecule type" value="Genomic_DNA"/>
</dbReference>
<keyword evidence="3" id="KW-0804">Transcription</keyword>
<dbReference type="Gene3D" id="1.25.40.10">
    <property type="entry name" value="Tetratricopeptide repeat domain"/>
    <property type="match status" value="1"/>
</dbReference>
<keyword evidence="6" id="KW-1185">Reference proteome</keyword>
<evidence type="ECO:0000313" key="6">
    <source>
        <dbReference type="Proteomes" id="UP000070188"/>
    </source>
</evidence>
<dbReference type="AlphaFoldDB" id="A0A132MWU8"/>
<reference evidence="6" key="1">
    <citation type="submission" date="2015-04" db="EMBL/GenBank/DDBJ databases">
        <title>Physiological reanalysis, assessment of diazotrophy, and genome sequences of multiple isolates of Streptomyces thermoautotrophicus.</title>
        <authorList>
            <person name="MacKellar D.C."/>
            <person name="Lieber L."/>
            <person name="Norman J."/>
            <person name="Bolger A."/>
            <person name="Tobin C."/>
            <person name="Murray J.W."/>
            <person name="Chang R."/>
            <person name="Ford T."/>
            <person name="Nguyen P.Q."/>
            <person name="Woodward J."/>
            <person name="Permingeat H."/>
            <person name="Joshi N.S."/>
            <person name="Silver P.A."/>
            <person name="Usadel B."/>
            <person name="Rutherford A.W."/>
            <person name="Friesen M."/>
            <person name="Prell J."/>
        </authorList>
    </citation>
    <scope>NUCLEOTIDE SEQUENCE [LARGE SCALE GENOMIC DNA]</scope>
    <source>
        <strain evidence="6">H1</strain>
    </source>
</reference>